<proteinExistence type="predicted"/>
<name>A0A2P2J460_RHIMU</name>
<protein>
    <submittedName>
        <fullName evidence="1">Uncharacterized protein</fullName>
    </submittedName>
</protein>
<accession>A0A2P2J460</accession>
<organism evidence="1">
    <name type="scientific">Rhizophora mucronata</name>
    <name type="common">Asiatic mangrove</name>
    <dbReference type="NCBI Taxonomy" id="61149"/>
    <lineage>
        <taxon>Eukaryota</taxon>
        <taxon>Viridiplantae</taxon>
        <taxon>Streptophyta</taxon>
        <taxon>Embryophyta</taxon>
        <taxon>Tracheophyta</taxon>
        <taxon>Spermatophyta</taxon>
        <taxon>Magnoliopsida</taxon>
        <taxon>eudicotyledons</taxon>
        <taxon>Gunneridae</taxon>
        <taxon>Pentapetalae</taxon>
        <taxon>rosids</taxon>
        <taxon>fabids</taxon>
        <taxon>Malpighiales</taxon>
        <taxon>Rhizophoraceae</taxon>
        <taxon>Rhizophora</taxon>
    </lineage>
</organism>
<sequence length="28" mass="3265">MYKSNIHKKGKKGKHIAQSSMYKCLQLN</sequence>
<dbReference type="AlphaFoldDB" id="A0A2P2J460"/>
<evidence type="ECO:0000313" key="1">
    <source>
        <dbReference type="EMBL" id="MBW88271.1"/>
    </source>
</evidence>
<dbReference type="EMBL" id="GGEC01007788">
    <property type="protein sequence ID" value="MBW88271.1"/>
    <property type="molecule type" value="Transcribed_RNA"/>
</dbReference>
<reference evidence="1" key="1">
    <citation type="submission" date="2018-02" db="EMBL/GenBank/DDBJ databases">
        <title>Rhizophora mucronata_Transcriptome.</title>
        <authorList>
            <person name="Meera S.P."/>
            <person name="Sreeshan A."/>
            <person name="Augustine A."/>
        </authorList>
    </citation>
    <scope>NUCLEOTIDE SEQUENCE</scope>
    <source>
        <tissue evidence="1">Leaf</tissue>
    </source>
</reference>